<dbReference type="Proteomes" id="UP000054166">
    <property type="component" value="Unassembled WGS sequence"/>
</dbReference>
<keyword evidence="2" id="KW-1185">Reference proteome</keyword>
<evidence type="ECO:0000313" key="2">
    <source>
        <dbReference type="Proteomes" id="UP000054166"/>
    </source>
</evidence>
<dbReference type="HOGENOM" id="CLU_1713999_0_0_1"/>
<dbReference type="AlphaFoldDB" id="A0A0C3EVC8"/>
<proteinExistence type="predicted"/>
<gene>
    <name evidence="1" type="ORF">PILCRDRAFT_91572</name>
</gene>
<reference evidence="1 2" key="1">
    <citation type="submission" date="2014-04" db="EMBL/GenBank/DDBJ databases">
        <authorList>
            <consortium name="DOE Joint Genome Institute"/>
            <person name="Kuo A."/>
            <person name="Tarkka M."/>
            <person name="Buscot F."/>
            <person name="Kohler A."/>
            <person name="Nagy L.G."/>
            <person name="Floudas D."/>
            <person name="Copeland A."/>
            <person name="Barry K.W."/>
            <person name="Cichocki N."/>
            <person name="Veneault-Fourrey C."/>
            <person name="LaButti K."/>
            <person name="Lindquist E.A."/>
            <person name="Lipzen A."/>
            <person name="Lundell T."/>
            <person name="Morin E."/>
            <person name="Murat C."/>
            <person name="Sun H."/>
            <person name="Tunlid A."/>
            <person name="Henrissat B."/>
            <person name="Grigoriev I.V."/>
            <person name="Hibbett D.S."/>
            <person name="Martin F."/>
            <person name="Nordberg H.P."/>
            <person name="Cantor M.N."/>
            <person name="Hua S.X."/>
        </authorList>
    </citation>
    <scope>NUCLEOTIDE SEQUENCE [LARGE SCALE GENOMIC DNA]</scope>
    <source>
        <strain evidence="1 2">F 1598</strain>
    </source>
</reference>
<reference evidence="2" key="2">
    <citation type="submission" date="2015-01" db="EMBL/GenBank/DDBJ databases">
        <title>Evolutionary Origins and Diversification of the Mycorrhizal Mutualists.</title>
        <authorList>
            <consortium name="DOE Joint Genome Institute"/>
            <consortium name="Mycorrhizal Genomics Consortium"/>
            <person name="Kohler A."/>
            <person name="Kuo A."/>
            <person name="Nagy L.G."/>
            <person name="Floudas D."/>
            <person name="Copeland A."/>
            <person name="Barry K.W."/>
            <person name="Cichocki N."/>
            <person name="Veneault-Fourrey C."/>
            <person name="LaButti K."/>
            <person name="Lindquist E.A."/>
            <person name="Lipzen A."/>
            <person name="Lundell T."/>
            <person name="Morin E."/>
            <person name="Murat C."/>
            <person name="Riley R."/>
            <person name="Ohm R."/>
            <person name="Sun H."/>
            <person name="Tunlid A."/>
            <person name="Henrissat B."/>
            <person name="Grigoriev I.V."/>
            <person name="Hibbett D.S."/>
            <person name="Martin F."/>
        </authorList>
    </citation>
    <scope>NUCLEOTIDE SEQUENCE [LARGE SCALE GENOMIC DNA]</scope>
    <source>
        <strain evidence="2">F 1598</strain>
    </source>
</reference>
<organism evidence="1 2">
    <name type="scientific">Piloderma croceum (strain F 1598)</name>
    <dbReference type="NCBI Taxonomy" id="765440"/>
    <lineage>
        <taxon>Eukaryota</taxon>
        <taxon>Fungi</taxon>
        <taxon>Dikarya</taxon>
        <taxon>Basidiomycota</taxon>
        <taxon>Agaricomycotina</taxon>
        <taxon>Agaricomycetes</taxon>
        <taxon>Agaricomycetidae</taxon>
        <taxon>Atheliales</taxon>
        <taxon>Atheliaceae</taxon>
        <taxon>Piloderma</taxon>
    </lineage>
</organism>
<dbReference type="InParanoid" id="A0A0C3EVC8"/>
<evidence type="ECO:0000313" key="1">
    <source>
        <dbReference type="EMBL" id="KIM76475.1"/>
    </source>
</evidence>
<dbReference type="EMBL" id="KN833034">
    <property type="protein sequence ID" value="KIM76475.1"/>
    <property type="molecule type" value="Genomic_DNA"/>
</dbReference>
<accession>A0A0C3EVC8</accession>
<protein>
    <submittedName>
        <fullName evidence="1">Uncharacterized protein</fullName>
    </submittedName>
</protein>
<sequence length="153" mass="16634">MLQRQKQGHILGLGNCEVVKGFYGSGGGGLVTLPKSLRKDPTDSNLNSLSSEEAETIHQVEMFDSIKKDVNEPAAKYSPFHLAHQTGVPRDLVEPKKTIIGKESPNARKEVLGPQQESSGMLCGGCHQTEMLGVRNDDQVSAKVVLSFWKADC</sequence>
<name>A0A0C3EVC8_PILCF</name>